<name>A0A0F9F8N9_9ZZZZ</name>
<gene>
    <name evidence="1" type="ORF">LCGC14_1982430</name>
</gene>
<feature type="non-terminal residue" evidence="1">
    <location>
        <position position="90"/>
    </location>
</feature>
<dbReference type="EMBL" id="LAZR01022208">
    <property type="protein sequence ID" value="KKL82668.1"/>
    <property type="molecule type" value="Genomic_DNA"/>
</dbReference>
<proteinExistence type="predicted"/>
<reference evidence="1" key="1">
    <citation type="journal article" date="2015" name="Nature">
        <title>Complex archaea that bridge the gap between prokaryotes and eukaryotes.</title>
        <authorList>
            <person name="Spang A."/>
            <person name="Saw J.H."/>
            <person name="Jorgensen S.L."/>
            <person name="Zaremba-Niedzwiedzka K."/>
            <person name="Martijn J."/>
            <person name="Lind A.E."/>
            <person name="van Eijk R."/>
            <person name="Schleper C."/>
            <person name="Guy L."/>
            <person name="Ettema T.J."/>
        </authorList>
    </citation>
    <scope>NUCLEOTIDE SEQUENCE</scope>
</reference>
<accession>A0A0F9F8N9</accession>
<protein>
    <submittedName>
        <fullName evidence="1">Uncharacterized protein</fullName>
    </submittedName>
</protein>
<sequence length="90" mass="9800">MADVKCAFVVQKPQYKGETSRLAITHAISYQTVEILLDDDDTVTPSLCFIGEGVLGLSKGQEAMETYGITSTESHIMNSCLVDLEVLVCK</sequence>
<dbReference type="Gene3D" id="3.40.1260.10">
    <property type="entry name" value="DsrEFH-like"/>
    <property type="match status" value="1"/>
</dbReference>
<organism evidence="1">
    <name type="scientific">marine sediment metagenome</name>
    <dbReference type="NCBI Taxonomy" id="412755"/>
    <lineage>
        <taxon>unclassified sequences</taxon>
        <taxon>metagenomes</taxon>
        <taxon>ecological metagenomes</taxon>
    </lineage>
</organism>
<dbReference type="AlphaFoldDB" id="A0A0F9F8N9"/>
<comment type="caution">
    <text evidence="1">The sequence shown here is derived from an EMBL/GenBank/DDBJ whole genome shotgun (WGS) entry which is preliminary data.</text>
</comment>
<dbReference type="InterPro" id="IPR027396">
    <property type="entry name" value="DsrEFH-like"/>
</dbReference>
<evidence type="ECO:0000313" key="1">
    <source>
        <dbReference type="EMBL" id="KKL82668.1"/>
    </source>
</evidence>